<dbReference type="PANTHER" id="PTHR36445">
    <property type="entry name" value="GTP CYCLOHYDROLASE MPTA"/>
    <property type="match status" value="1"/>
</dbReference>
<dbReference type="Proteomes" id="UP000000483">
    <property type="component" value="Chromosome"/>
</dbReference>
<dbReference type="RefSeq" id="WP_013706384.1">
    <property type="nucleotide sequence ID" value="NC_015388.1"/>
</dbReference>
<feature type="site" description="May be catalytically important" evidence="2">
    <location>
        <position position="161"/>
    </location>
</feature>
<dbReference type="Gene3D" id="3.10.270.10">
    <property type="entry name" value="Urate Oxidase"/>
    <property type="match status" value="1"/>
</dbReference>
<dbReference type="NCBIfam" id="NF010200">
    <property type="entry name" value="PRK13674.1-1"/>
    <property type="match status" value="1"/>
</dbReference>
<comment type="function">
    <text evidence="2">Converts GTP to 7,8-dihydroneopterin triphosphate.</text>
</comment>
<comment type="catalytic activity">
    <reaction evidence="2">
        <text>GTP + H2O = 7,8-dihydroneopterin 3'-triphosphate + formate + H(+)</text>
        <dbReference type="Rhea" id="RHEA:17473"/>
        <dbReference type="ChEBI" id="CHEBI:15377"/>
        <dbReference type="ChEBI" id="CHEBI:15378"/>
        <dbReference type="ChEBI" id="CHEBI:15740"/>
        <dbReference type="ChEBI" id="CHEBI:37565"/>
        <dbReference type="ChEBI" id="CHEBI:58462"/>
        <dbReference type="EC" id="3.5.4.16"/>
    </reaction>
</comment>
<sequence length="283" mass="32637">MHKGKVAAAITPLAEIADVQSRPDHRNIDIDKVGVKNISYPIIVLDKFNGTQNTVARINIYVNLPYRHKGTHMSRFIEILSEFRRNISIKNIPQILEETRHRLHAQSAHIEMIFPYFIQKQAPVSRARALMEYICTIKGSLNGEGLIDLVVCVKVPITTLCPCSKEISSVGAHNQRGEVRVQVRFKKFFWIEDLIRLVEASASCEVYSLLKRQDEKFVTERAYSNPMFVEDVVREIALKLDKDDNFTWYSIDSENYESIHNHSAYAYIETDKRQENRRSKPAS</sequence>
<accession>F2NJA1</accession>
<dbReference type="AlphaFoldDB" id="F2NJA1"/>
<dbReference type="EMBL" id="CP002629">
    <property type="protein sequence ID" value="AEB09273.1"/>
    <property type="molecule type" value="Genomic_DNA"/>
</dbReference>
<evidence type="ECO:0000313" key="3">
    <source>
        <dbReference type="EMBL" id="AEB09273.1"/>
    </source>
</evidence>
<reference evidence="4" key="2">
    <citation type="submission" date="2011-03" db="EMBL/GenBank/DDBJ databases">
        <title>The complete genome of Desulfobacca acetoxidans DSM 11109.</title>
        <authorList>
            <consortium name="US DOE Joint Genome Institute (JGI-PGF)"/>
            <person name="Lucas S."/>
            <person name="Copeland A."/>
            <person name="Lapidus A."/>
            <person name="Bruce D."/>
            <person name="Goodwin L."/>
            <person name="Pitluck S."/>
            <person name="Peters L."/>
            <person name="Kyrpides N."/>
            <person name="Mavromatis K."/>
            <person name="Ivanova N."/>
            <person name="Ovchinnikova G."/>
            <person name="Teshima H."/>
            <person name="Detter J.C."/>
            <person name="Han C."/>
            <person name="Land M."/>
            <person name="Hauser L."/>
            <person name="Markowitz V."/>
            <person name="Cheng J.-F."/>
            <person name="Hugenholtz P."/>
            <person name="Woyke T."/>
            <person name="Wu D."/>
            <person name="Spring S."/>
            <person name="Schueler E."/>
            <person name="Brambilla E."/>
            <person name="Klenk H.-P."/>
            <person name="Eisen J.A."/>
        </authorList>
    </citation>
    <scope>NUCLEOTIDE SEQUENCE [LARGE SCALE GENOMIC DNA]</scope>
    <source>
        <strain evidence="4">ATCC 700848 / DSM 11109 / ASRB2</strain>
    </source>
</reference>
<proteinExistence type="inferred from homology"/>
<comment type="pathway">
    <text evidence="2">Cofactor biosynthesis; 7,8-dihydroneopterin triphosphate biosynthesis; 7,8-dihydroneopterin triphosphate from GTP: step 1/1.</text>
</comment>
<evidence type="ECO:0000256" key="2">
    <source>
        <dbReference type="HAMAP-Rule" id="MF_01527"/>
    </source>
</evidence>
<comment type="similarity">
    <text evidence="2">Belongs to the GTP cyclohydrolase IV family.</text>
</comment>
<name>F2NJA1_DESAR</name>
<reference evidence="3 4" key="1">
    <citation type="journal article" date="2011" name="Stand. Genomic Sci.">
        <title>Complete genome sequence of the acetate-degrading sulfate reducer Desulfobacca acetoxidans type strain (ASRB2).</title>
        <authorList>
            <person name="Goker M."/>
            <person name="Teshima H."/>
            <person name="Lapidus A."/>
            <person name="Nolan M."/>
            <person name="Lucas S."/>
            <person name="Hammon N."/>
            <person name="Deshpande S."/>
            <person name="Cheng J.F."/>
            <person name="Tapia R."/>
            <person name="Han C."/>
            <person name="Goodwin L."/>
            <person name="Pitluck S."/>
            <person name="Huntemann M."/>
            <person name="Liolios K."/>
            <person name="Ivanova N."/>
            <person name="Pagani I."/>
            <person name="Mavromatis K."/>
            <person name="Ovchinikova G."/>
            <person name="Pati A."/>
            <person name="Chen A."/>
            <person name="Palaniappan K."/>
            <person name="Land M."/>
            <person name="Hauser L."/>
            <person name="Brambilla E.M."/>
            <person name="Rohde M."/>
            <person name="Spring S."/>
            <person name="Detter J.C."/>
            <person name="Woyke T."/>
            <person name="Bristow J."/>
            <person name="Eisen J.A."/>
            <person name="Markowitz V."/>
            <person name="Hugenholtz P."/>
            <person name="Kyrpides N.C."/>
            <person name="Klenk H.P."/>
        </authorList>
    </citation>
    <scope>NUCLEOTIDE SEQUENCE [LARGE SCALE GENOMIC DNA]</scope>
    <source>
        <strain evidence="4">ATCC 700848 / DSM 11109 / ASRB2</strain>
    </source>
</reference>
<dbReference type="InterPro" id="IPR003801">
    <property type="entry name" value="GTP_cyclohydrolase_FolE2/MptA"/>
</dbReference>
<keyword evidence="1 2" id="KW-0378">Hydrolase</keyword>
<dbReference type="GO" id="GO:0046654">
    <property type="term" value="P:tetrahydrofolate biosynthetic process"/>
    <property type="evidence" value="ECO:0007669"/>
    <property type="project" value="UniProtKB-UniRule"/>
</dbReference>
<dbReference type="GO" id="GO:0003934">
    <property type="term" value="F:GTP cyclohydrolase I activity"/>
    <property type="evidence" value="ECO:0007669"/>
    <property type="project" value="UniProtKB-UniRule"/>
</dbReference>
<gene>
    <name evidence="2" type="primary">folE2</name>
    <name evidence="3" type="ordered locus">Desac_1417</name>
</gene>
<protein>
    <recommendedName>
        <fullName evidence="2">GTP cyclohydrolase FolE2</fullName>
        <ecNumber evidence="2">3.5.4.16</ecNumber>
    </recommendedName>
</protein>
<dbReference type="InterPro" id="IPR022838">
    <property type="entry name" value="GTP_cyclohydrolase_FolE2"/>
</dbReference>
<dbReference type="Pfam" id="PF02649">
    <property type="entry name" value="GCHY-1"/>
    <property type="match status" value="1"/>
</dbReference>
<dbReference type="UniPathway" id="UPA00848">
    <property type="reaction ID" value="UER00151"/>
</dbReference>
<organism evidence="3 4">
    <name type="scientific">Desulfobacca acetoxidans (strain ATCC 700848 / DSM 11109 / ASRB2)</name>
    <dbReference type="NCBI Taxonomy" id="880072"/>
    <lineage>
        <taxon>Bacteria</taxon>
        <taxon>Pseudomonadati</taxon>
        <taxon>Thermodesulfobacteriota</taxon>
        <taxon>Desulfobaccia</taxon>
        <taxon>Desulfobaccales</taxon>
        <taxon>Desulfobaccaceae</taxon>
        <taxon>Desulfobacca</taxon>
    </lineage>
</organism>
<dbReference type="PANTHER" id="PTHR36445:SF1">
    <property type="entry name" value="GTP CYCLOHYDROLASE MPTA"/>
    <property type="match status" value="1"/>
</dbReference>
<dbReference type="eggNOG" id="COG1469">
    <property type="taxonomic scope" value="Bacteria"/>
</dbReference>
<keyword evidence="4" id="KW-1185">Reference proteome</keyword>
<dbReference type="HOGENOM" id="CLU_062816_1_1_7"/>
<dbReference type="EC" id="3.5.4.16" evidence="2"/>
<dbReference type="KEGG" id="dao:Desac_1417"/>
<dbReference type="HAMAP" id="MF_01527_B">
    <property type="entry name" value="GTP_cyclohydrol_B"/>
    <property type="match status" value="1"/>
</dbReference>
<dbReference type="STRING" id="880072.Desac_1417"/>
<evidence type="ECO:0000256" key="1">
    <source>
        <dbReference type="ARBA" id="ARBA00022801"/>
    </source>
</evidence>
<evidence type="ECO:0000313" key="4">
    <source>
        <dbReference type="Proteomes" id="UP000000483"/>
    </source>
</evidence>